<reference evidence="3 4" key="1">
    <citation type="submission" date="2024-04" db="EMBL/GenBank/DDBJ databases">
        <title>Tritrichomonas musculus Genome.</title>
        <authorList>
            <person name="Alves-Ferreira E."/>
            <person name="Grigg M."/>
            <person name="Lorenzi H."/>
            <person name="Galac M."/>
        </authorList>
    </citation>
    <scope>NUCLEOTIDE SEQUENCE [LARGE SCALE GENOMIC DNA]</scope>
    <source>
        <strain evidence="3 4">EAF2021</strain>
    </source>
</reference>
<organism evidence="3 4">
    <name type="scientific">Tritrichomonas musculus</name>
    <dbReference type="NCBI Taxonomy" id="1915356"/>
    <lineage>
        <taxon>Eukaryota</taxon>
        <taxon>Metamonada</taxon>
        <taxon>Parabasalia</taxon>
        <taxon>Tritrichomonadida</taxon>
        <taxon>Tritrichomonadidae</taxon>
        <taxon>Tritrichomonas</taxon>
    </lineage>
</organism>
<evidence type="ECO:0000256" key="1">
    <source>
        <dbReference type="ARBA" id="ARBA00038101"/>
    </source>
</evidence>
<dbReference type="PROSITE" id="PS50011">
    <property type="entry name" value="PROTEIN_KINASE_DOM"/>
    <property type="match status" value="1"/>
</dbReference>
<dbReference type="InterPro" id="IPR050767">
    <property type="entry name" value="Sel1_AlgK"/>
</dbReference>
<dbReference type="Pfam" id="PF08238">
    <property type="entry name" value="Sel1"/>
    <property type="match status" value="10"/>
</dbReference>
<dbReference type="EMBL" id="JAPFFF010000018">
    <property type="protein sequence ID" value="KAK8860354.1"/>
    <property type="molecule type" value="Genomic_DNA"/>
</dbReference>
<dbReference type="Gene3D" id="1.25.40.10">
    <property type="entry name" value="Tetratricopeptide repeat domain"/>
    <property type="match status" value="2"/>
</dbReference>
<proteinExistence type="inferred from homology"/>
<dbReference type="InterPro" id="IPR000719">
    <property type="entry name" value="Prot_kinase_dom"/>
</dbReference>
<evidence type="ECO:0000313" key="3">
    <source>
        <dbReference type="EMBL" id="KAK8860354.1"/>
    </source>
</evidence>
<gene>
    <name evidence="3" type="ORF">M9Y10_012018</name>
</gene>
<dbReference type="SUPFAM" id="SSF56112">
    <property type="entry name" value="Protein kinase-like (PK-like)"/>
    <property type="match status" value="1"/>
</dbReference>
<accession>A0ABR2IBG3</accession>
<dbReference type="SUPFAM" id="SSF81901">
    <property type="entry name" value="HCP-like"/>
    <property type="match status" value="3"/>
</dbReference>
<dbReference type="Gene3D" id="1.10.510.10">
    <property type="entry name" value="Transferase(Phosphotransferase) domain 1"/>
    <property type="match status" value="1"/>
</dbReference>
<dbReference type="InterPro" id="IPR011009">
    <property type="entry name" value="Kinase-like_dom_sf"/>
</dbReference>
<dbReference type="SMART" id="SM00671">
    <property type="entry name" value="SEL1"/>
    <property type="match status" value="12"/>
</dbReference>
<evidence type="ECO:0000259" key="2">
    <source>
        <dbReference type="PROSITE" id="PS50011"/>
    </source>
</evidence>
<comment type="similarity">
    <text evidence="1">Belongs to the sel-1 family.</text>
</comment>
<dbReference type="PANTHER" id="PTHR11102:SF160">
    <property type="entry name" value="ERAD-ASSOCIATED E3 UBIQUITIN-PROTEIN LIGASE COMPONENT HRD3"/>
    <property type="match status" value="1"/>
</dbReference>
<dbReference type="InterPro" id="IPR006597">
    <property type="entry name" value="Sel1-like"/>
</dbReference>
<name>A0ABR2IBG3_9EUKA</name>
<protein>
    <recommendedName>
        <fullName evidence="2">Protein kinase domain-containing protein</fullName>
    </recommendedName>
</protein>
<keyword evidence="4" id="KW-1185">Reference proteome</keyword>
<evidence type="ECO:0000313" key="4">
    <source>
        <dbReference type="Proteomes" id="UP001470230"/>
    </source>
</evidence>
<dbReference type="Pfam" id="PF00069">
    <property type="entry name" value="Pkinase"/>
    <property type="match status" value="1"/>
</dbReference>
<feature type="domain" description="Protein kinase" evidence="2">
    <location>
        <begin position="1"/>
        <end position="238"/>
    </location>
</feature>
<dbReference type="Proteomes" id="UP001470230">
    <property type="component" value="Unassembled WGS sequence"/>
</dbReference>
<sequence>MSELPDGFEVCEKYKPLPTATKQIVLDKTKGEKYILYKLNKKEKLNSVEIGKKLSKVDHSCLAKYDSSTDNQIFLKYPKNMVKLTKSVELDDTAKMFAIYGVACALNHLHAHGIIHGNLSFSSILINQKGKIKICDYGIATKSSTKSHTRFKAKELLNGEEPTDKSDIYAFGVFVYKLIAGVNPYPNKDSITQEGFKIDSSKVPDKFFPFIVLCLQNKVATRPSMETIIKYMLEHDLALKKSRKFQLDNYTKIIVPNTILFTIIDKKARALQEQADRNNGKAMVQCADLFLQEDNFELALKYYTMAAKNENREGQWKLGLMYEQGKGVDADPNIAVKYYEKSARQDSPMGLYHMGRSLKDAVAGVCDKKQARGYLQRASDYGVYEADYLLSDFYEDEQKKAELLKKGADIRYPPSEFKYGVILLKTDQEKGMDLIIDAVKSDVGEAQLFYGKMLLKTDVQKGMKLIRKACDIHKIPEAQCIIGEQYLAGTFYKKEPKYAFKYVKSAAKKGYLPALYRLASYFENGIGTEVDYSKVDKNLNTAAIAKYPPALYLVGLKYINRGDQDIGLGYIQEAANLDFPEAILKLHELTKEPIPKDQKKLVKNIKSTLAEDFPSIVSGSNSSKNIRKQLVTGNPQADALIKKADSGDSNAMYEIGKMFYYGQNVPASAEYAAYYLKAGADAGNADACLMYFLMLKSGQGVQQDVKKAFKYCKSAVDKKSPQAMFELGSLYQQGIGCKQDMKEASKYYKMGADLGNMFAQYSYGTCLEYGAGVAKNPQEAIKYYSASAQQSFPDALFAVARCLETGFGVPQNMNEAIPYYRAAANAGSEPAKNRLKELGVA</sequence>
<dbReference type="PANTHER" id="PTHR11102">
    <property type="entry name" value="SEL-1-LIKE PROTEIN"/>
    <property type="match status" value="1"/>
</dbReference>
<dbReference type="InterPro" id="IPR011990">
    <property type="entry name" value="TPR-like_helical_dom_sf"/>
</dbReference>
<comment type="caution">
    <text evidence="3">The sequence shown here is derived from an EMBL/GenBank/DDBJ whole genome shotgun (WGS) entry which is preliminary data.</text>
</comment>